<dbReference type="InterPro" id="IPR010330">
    <property type="entry name" value="CoiA_nuc"/>
</dbReference>
<dbReference type="Pfam" id="PF23007">
    <property type="entry name" value="DnaA_N-like_STI"/>
    <property type="match status" value="1"/>
</dbReference>
<evidence type="ECO:0000259" key="2">
    <source>
        <dbReference type="Pfam" id="PF23007"/>
    </source>
</evidence>
<evidence type="ECO:0000259" key="1">
    <source>
        <dbReference type="Pfam" id="PF06054"/>
    </source>
</evidence>
<name>A0A2T1LRU4_9CHRO</name>
<comment type="caution">
    <text evidence="3">The sequence shown here is derived from an EMBL/GenBank/DDBJ whole genome shotgun (WGS) entry which is preliminary data.</text>
</comment>
<reference evidence="3 4" key="2">
    <citation type="submission" date="2018-03" db="EMBL/GenBank/DDBJ databases">
        <authorList>
            <person name="Keele B.F."/>
        </authorList>
    </citation>
    <scope>NUCLEOTIDE SEQUENCE [LARGE SCALE GENOMIC DNA]</scope>
    <source>
        <strain evidence="3 4">CCALA 016</strain>
    </source>
</reference>
<evidence type="ECO:0000313" key="3">
    <source>
        <dbReference type="EMBL" id="PSF31748.1"/>
    </source>
</evidence>
<accession>A0A2T1LRU4</accession>
<dbReference type="Proteomes" id="UP000239001">
    <property type="component" value="Unassembled WGS sequence"/>
</dbReference>
<dbReference type="Pfam" id="PF06054">
    <property type="entry name" value="CoiA_nuc"/>
    <property type="match status" value="1"/>
</dbReference>
<gene>
    <name evidence="3" type="ORF">C7H19_22245</name>
</gene>
<proteinExistence type="predicted"/>
<organism evidence="3 4">
    <name type="scientific">Aphanothece hegewaldii CCALA 016</name>
    <dbReference type="NCBI Taxonomy" id="2107694"/>
    <lineage>
        <taxon>Bacteria</taxon>
        <taxon>Bacillati</taxon>
        <taxon>Cyanobacteriota</taxon>
        <taxon>Cyanophyceae</taxon>
        <taxon>Oscillatoriophycideae</taxon>
        <taxon>Chroococcales</taxon>
        <taxon>Aphanothecaceae</taxon>
        <taxon>Aphanothece</taxon>
    </lineage>
</organism>
<keyword evidence="4" id="KW-1185">Reference proteome</keyword>
<reference evidence="3 4" key="1">
    <citation type="submission" date="2018-03" db="EMBL/GenBank/DDBJ databases">
        <title>The ancient ancestry and fast evolution of plastids.</title>
        <authorList>
            <person name="Moore K.R."/>
            <person name="Magnabosco C."/>
            <person name="Momper L."/>
            <person name="Gold D.A."/>
            <person name="Bosak T."/>
            <person name="Fournier G.P."/>
        </authorList>
    </citation>
    <scope>NUCLEOTIDE SEQUENCE [LARGE SCALE GENOMIC DNA]</scope>
    <source>
        <strain evidence="3 4">CCALA 016</strain>
    </source>
</reference>
<dbReference type="AlphaFoldDB" id="A0A2T1LRU4"/>
<dbReference type="InterPro" id="IPR054506">
    <property type="entry name" value="DnaA_N-like_STI"/>
</dbReference>
<sequence>MSGQGWRADVLAIKGDLKIAFEIQWSRQSIEETQLRQERYRQSGVECVWLFRTTPDSSPNPELPIFQLVETGGEFKVKFESRYLLLEDFVKAWLNEQIQYCTHLQLSAYQKINICISSCFCAKCEEKNHYFQILNSIYLSECGLSLERNQSKRTKLEFRPEIVQLIQKFAERQQKEDLYLANIERSKERFQSFTCCWCGYTLYHRDEVYRITTLEEIVKFNSPIESDPYPHWCYSKVHRFCNQRTLPDESQQSIVWVEGRKTDYRLKHVTFPPLPEVSTTIIDLADLPLSIKKSNNSTSLNTSNTCRFPDEIASDLKLIWQSILGSLPQEYEGLFRCYASLKSFYGDTVIIDLSYSFKSKTLDTYMSTFLNTCQEVLAKKSLYIRVDLKDSPQILWQSVNSTGKLSQDDSQAHQMTQNLNDIWQQLLKIIPDNYNSLRTLLMQHGLLLDIQNYRVIIGLSSQPLIDRANRDKLQIKQSFEKILGQSIEVQFTLLQKIDNNSKT</sequence>
<evidence type="ECO:0008006" key="5">
    <source>
        <dbReference type="Google" id="ProtNLM"/>
    </source>
</evidence>
<feature type="domain" description="STICHEL DnaA-N-like alpha-beta" evidence="2">
    <location>
        <begin position="413"/>
        <end position="492"/>
    </location>
</feature>
<dbReference type="EMBL" id="PXOH01000041">
    <property type="protein sequence ID" value="PSF31748.1"/>
    <property type="molecule type" value="Genomic_DNA"/>
</dbReference>
<protein>
    <recommendedName>
        <fullName evidence="5">REase associating with pPIWI RE domain-containing protein</fullName>
    </recommendedName>
</protein>
<evidence type="ECO:0000313" key="4">
    <source>
        <dbReference type="Proteomes" id="UP000239001"/>
    </source>
</evidence>
<feature type="domain" description="Competence protein CoiA nuclease-like" evidence="1">
    <location>
        <begin position="7"/>
        <end position="52"/>
    </location>
</feature>